<dbReference type="GO" id="GO:0009253">
    <property type="term" value="P:peptidoglycan catabolic process"/>
    <property type="evidence" value="ECO:0007669"/>
    <property type="project" value="InterPro"/>
</dbReference>
<dbReference type="InterPro" id="IPR034690">
    <property type="entry name" value="Endolysin_T4_type"/>
</dbReference>
<dbReference type="CDD" id="cd16900">
    <property type="entry name" value="endolysin_R21-like"/>
    <property type="match status" value="1"/>
</dbReference>
<dbReference type="GO" id="GO:0031640">
    <property type="term" value="P:killing of cells of another organism"/>
    <property type="evidence" value="ECO:0007669"/>
    <property type="project" value="UniProtKB-KW"/>
</dbReference>
<dbReference type="Pfam" id="PF00959">
    <property type="entry name" value="Phage_lysozyme"/>
    <property type="match status" value="1"/>
</dbReference>
<dbReference type="EMBL" id="SAUX01000053">
    <property type="protein sequence ID" value="RWR25511.1"/>
    <property type="molecule type" value="Genomic_DNA"/>
</dbReference>
<dbReference type="GO" id="GO:0042742">
    <property type="term" value="P:defense response to bacterium"/>
    <property type="evidence" value="ECO:0007669"/>
    <property type="project" value="UniProtKB-KW"/>
</dbReference>
<evidence type="ECO:0000313" key="7">
    <source>
        <dbReference type="EMBL" id="RWR25511.1"/>
    </source>
</evidence>
<dbReference type="SUPFAM" id="SSF53955">
    <property type="entry name" value="Lysozyme-like"/>
    <property type="match status" value="1"/>
</dbReference>
<dbReference type="AlphaFoldDB" id="A0A443JYE9"/>
<keyword evidence="5 6" id="KW-0326">Glycosidase</keyword>
<evidence type="ECO:0000256" key="3">
    <source>
        <dbReference type="ARBA" id="ARBA00022638"/>
    </source>
</evidence>
<dbReference type="EC" id="3.2.1.17" evidence="6"/>
<keyword evidence="2 6" id="KW-0929">Antimicrobial</keyword>
<evidence type="ECO:0000256" key="4">
    <source>
        <dbReference type="ARBA" id="ARBA00022801"/>
    </source>
</evidence>
<organism evidence="7 9">
    <name type="scientific">Paenirhodobacter populi</name>
    <dbReference type="NCBI Taxonomy" id="2306993"/>
    <lineage>
        <taxon>Bacteria</taxon>
        <taxon>Pseudomonadati</taxon>
        <taxon>Pseudomonadota</taxon>
        <taxon>Alphaproteobacteria</taxon>
        <taxon>Rhodobacterales</taxon>
        <taxon>Rhodobacter group</taxon>
        <taxon>Paenirhodobacter</taxon>
    </lineage>
</organism>
<evidence type="ECO:0000313" key="9">
    <source>
        <dbReference type="Proteomes" id="UP000285295"/>
    </source>
</evidence>
<dbReference type="PANTHER" id="PTHR38107:SF3">
    <property type="entry name" value="LYSOZYME RRRD-RELATED"/>
    <property type="match status" value="1"/>
</dbReference>
<dbReference type="Gene3D" id="1.10.530.40">
    <property type="match status" value="1"/>
</dbReference>
<dbReference type="PANTHER" id="PTHR38107">
    <property type="match status" value="1"/>
</dbReference>
<sequence length="142" mass="15519">MAVAVALIIPWEGLVLESHWDRYAKIWDICYGETQGVGPGMQVTKAECDTRLAKRVGEFDTALRKCLPGPIPDQMRGALISWSYNVGTGAACSSTLVRKANAGDLVGACNELSRWNRAGGKIVRGLTNRREAERKICLEALK</sequence>
<name>A0A443JYE9_9RHOB</name>
<comment type="similarity">
    <text evidence="6">Belongs to the glycosyl hydrolase 24 family.</text>
</comment>
<reference evidence="7 9" key="1">
    <citation type="submission" date="2019-01" db="EMBL/GenBank/DDBJ databases">
        <title>Sinorhodobacter populi sp. nov. isolated from the symptomatic bark tissue of Populus euramericana canker.</title>
        <authorList>
            <person name="Xu G."/>
        </authorList>
    </citation>
    <scope>NUCLEOTIDE SEQUENCE [LARGE SCALE GENOMIC DNA]</scope>
    <source>
        <strain evidence="7 9">D19-10-3-21</strain>
    </source>
</reference>
<proteinExistence type="inferred from homology"/>
<dbReference type="InterPro" id="IPR051018">
    <property type="entry name" value="Bacteriophage_GH24"/>
</dbReference>
<dbReference type="InterPro" id="IPR023346">
    <property type="entry name" value="Lysozyme-like_dom_sf"/>
</dbReference>
<reference evidence="7 9" key="2">
    <citation type="submission" date="2019-01" db="EMBL/GenBank/DDBJ databases">
        <authorList>
            <person name="Li Y."/>
        </authorList>
    </citation>
    <scope>NUCLEOTIDE SEQUENCE [LARGE SCALE GENOMIC DNA]</scope>
    <source>
        <strain evidence="7 9">D19-10-3-21</strain>
    </source>
</reference>
<dbReference type="HAMAP" id="MF_04110">
    <property type="entry name" value="ENDOLYSIN_T4"/>
    <property type="match status" value="1"/>
</dbReference>
<dbReference type="OrthoDB" id="5327667at2"/>
<dbReference type="EMBL" id="SAUX01000004">
    <property type="protein sequence ID" value="RWR31379.1"/>
    <property type="molecule type" value="Genomic_DNA"/>
</dbReference>
<dbReference type="GO" id="GO:0016998">
    <property type="term" value="P:cell wall macromolecule catabolic process"/>
    <property type="evidence" value="ECO:0007669"/>
    <property type="project" value="InterPro"/>
</dbReference>
<comment type="caution">
    <text evidence="7">The sequence shown here is derived from an EMBL/GenBank/DDBJ whole genome shotgun (WGS) entry which is preliminary data.</text>
</comment>
<keyword evidence="3 6" id="KW-0081">Bacteriolytic enzyme</keyword>
<evidence type="ECO:0000256" key="5">
    <source>
        <dbReference type="ARBA" id="ARBA00023295"/>
    </source>
</evidence>
<gene>
    <name evidence="8" type="ORF">D2T31_05035</name>
    <name evidence="7" type="ORF">D2T31_21790</name>
</gene>
<evidence type="ECO:0000256" key="6">
    <source>
        <dbReference type="RuleBase" id="RU003788"/>
    </source>
</evidence>
<dbReference type="Proteomes" id="UP000285295">
    <property type="component" value="Unassembled WGS sequence"/>
</dbReference>
<dbReference type="InterPro" id="IPR002196">
    <property type="entry name" value="Glyco_hydro_24"/>
</dbReference>
<comment type="catalytic activity">
    <reaction evidence="1 6">
        <text>Hydrolysis of (1-&gt;4)-beta-linkages between N-acetylmuramic acid and N-acetyl-D-glucosamine residues in a peptidoglycan and between N-acetyl-D-glucosamine residues in chitodextrins.</text>
        <dbReference type="EC" id="3.2.1.17"/>
    </reaction>
</comment>
<protein>
    <recommendedName>
        <fullName evidence="6">Lysozyme</fullName>
        <ecNumber evidence="6">3.2.1.17</ecNumber>
    </recommendedName>
</protein>
<evidence type="ECO:0000256" key="1">
    <source>
        <dbReference type="ARBA" id="ARBA00000632"/>
    </source>
</evidence>
<dbReference type="InterPro" id="IPR023347">
    <property type="entry name" value="Lysozyme_dom_sf"/>
</dbReference>
<dbReference type="GO" id="GO:0003796">
    <property type="term" value="F:lysozyme activity"/>
    <property type="evidence" value="ECO:0007669"/>
    <property type="project" value="UniProtKB-EC"/>
</dbReference>
<evidence type="ECO:0000313" key="8">
    <source>
        <dbReference type="EMBL" id="RWR31379.1"/>
    </source>
</evidence>
<evidence type="ECO:0000256" key="2">
    <source>
        <dbReference type="ARBA" id="ARBA00022529"/>
    </source>
</evidence>
<keyword evidence="4 6" id="KW-0378">Hydrolase</keyword>
<accession>A0A443JYE9</accession>